<keyword evidence="3" id="KW-1185">Reference proteome</keyword>
<dbReference type="Proteomes" id="UP000271974">
    <property type="component" value="Unassembled WGS sequence"/>
</dbReference>
<evidence type="ECO:0000313" key="2">
    <source>
        <dbReference type="EMBL" id="RUS74286.1"/>
    </source>
</evidence>
<protein>
    <submittedName>
        <fullName evidence="2">Uncharacterized protein</fullName>
    </submittedName>
</protein>
<organism evidence="2 3">
    <name type="scientific">Elysia chlorotica</name>
    <name type="common">Eastern emerald elysia</name>
    <name type="synonym">Sea slug</name>
    <dbReference type="NCBI Taxonomy" id="188477"/>
    <lineage>
        <taxon>Eukaryota</taxon>
        <taxon>Metazoa</taxon>
        <taxon>Spiralia</taxon>
        <taxon>Lophotrochozoa</taxon>
        <taxon>Mollusca</taxon>
        <taxon>Gastropoda</taxon>
        <taxon>Heterobranchia</taxon>
        <taxon>Euthyneura</taxon>
        <taxon>Panpulmonata</taxon>
        <taxon>Sacoglossa</taxon>
        <taxon>Placobranchoidea</taxon>
        <taxon>Plakobranchidae</taxon>
        <taxon>Elysia</taxon>
    </lineage>
</organism>
<proteinExistence type="predicted"/>
<name>A0A3S1AWU9_ELYCH</name>
<sequence length="286" mass="31987">MNDQKTSCLTDTTTEMARLPPSNIGPKHLGGRVGPKGPASTKTLTTNTFTTTTGVSSAIHDPSVPRTYLFDIYKNEAESHFEIGEYRLAADCYNAALYQKAEILYINGNYDLAHVYFKRGLRQQPDSMLFKHAVQKASDAIHKHGPSAVPTKPSKLTAVGDLTMFLHSKQRRNLQREPTRIQADDDDLNKFDLPSAGFRARFNVGPLVRINRKPGVSILRAHRPESARSDTSAASATRQPDESTMRCILGELYGDRKYLKMFQNNLPSISMNILMAFKLKMKLNIE</sequence>
<dbReference type="SUPFAM" id="SSF48452">
    <property type="entry name" value="TPR-like"/>
    <property type="match status" value="1"/>
</dbReference>
<dbReference type="InterPro" id="IPR040111">
    <property type="entry name" value="ODAD4"/>
</dbReference>
<evidence type="ECO:0000313" key="3">
    <source>
        <dbReference type="Proteomes" id="UP000271974"/>
    </source>
</evidence>
<dbReference type="STRING" id="188477.A0A3S1AWU9"/>
<accession>A0A3S1AWU9</accession>
<comment type="caution">
    <text evidence="2">The sequence shown here is derived from an EMBL/GenBank/DDBJ whole genome shotgun (WGS) entry which is preliminary data.</text>
</comment>
<dbReference type="EMBL" id="RQTK01000847">
    <property type="protein sequence ID" value="RUS74286.1"/>
    <property type="molecule type" value="Genomic_DNA"/>
</dbReference>
<gene>
    <name evidence="2" type="ORF">EGW08_017961</name>
</gene>
<dbReference type="AlphaFoldDB" id="A0A3S1AWU9"/>
<dbReference type="PANTHER" id="PTHR23040:SF2">
    <property type="entry name" value="OUTER DYNEIN ARM-DOCKING COMPLEX SUBUNIT 4"/>
    <property type="match status" value="1"/>
</dbReference>
<evidence type="ECO:0000256" key="1">
    <source>
        <dbReference type="SAM" id="MobiDB-lite"/>
    </source>
</evidence>
<dbReference type="InterPro" id="IPR011990">
    <property type="entry name" value="TPR-like_helical_dom_sf"/>
</dbReference>
<dbReference type="OrthoDB" id="6125847at2759"/>
<dbReference type="Gene3D" id="1.25.40.10">
    <property type="entry name" value="Tetratricopeptide repeat domain"/>
    <property type="match status" value="1"/>
</dbReference>
<reference evidence="2 3" key="1">
    <citation type="submission" date="2019-01" db="EMBL/GenBank/DDBJ databases">
        <title>A draft genome assembly of the solar-powered sea slug Elysia chlorotica.</title>
        <authorList>
            <person name="Cai H."/>
            <person name="Li Q."/>
            <person name="Fang X."/>
            <person name="Li J."/>
            <person name="Curtis N.E."/>
            <person name="Altenburger A."/>
            <person name="Shibata T."/>
            <person name="Feng M."/>
            <person name="Maeda T."/>
            <person name="Schwartz J.A."/>
            <person name="Shigenobu S."/>
            <person name="Lundholm N."/>
            <person name="Nishiyama T."/>
            <person name="Yang H."/>
            <person name="Hasebe M."/>
            <person name="Li S."/>
            <person name="Pierce S.K."/>
            <person name="Wang J."/>
        </authorList>
    </citation>
    <scope>NUCLEOTIDE SEQUENCE [LARGE SCALE GENOMIC DNA]</scope>
    <source>
        <strain evidence="2">EC2010</strain>
        <tissue evidence="2">Whole organism of an adult</tissue>
    </source>
</reference>
<feature type="region of interest" description="Disordered" evidence="1">
    <location>
        <begin position="16"/>
        <end position="41"/>
    </location>
</feature>
<dbReference type="PANTHER" id="PTHR23040">
    <property type="match status" value="1"/>
</dbReference>